<gene>
    <name evidence="1" type="ORF">SDC9_54893</name>
</gene>
<comment type="caution">
    <text evidence="1">The sequence shown here is derived from an EMBL/GenBank/DDBJ whole genome shotgun (WGS) entry which is preliminary data.</text>
</comment>
<sequence>MPPASFTSATARSAAFLLDWPICEISPVIGADRPILITFLEDELLPEEQPARGSAIASAITKEMDLIADFFILISPSHI</sequence>
<dbReference type="AlphaFoldDB" id="A0A644WXE7"/>
<name>A0A644WXE7_9ZZZZ</name>
<reference evidence="1" key="1">
    <citation type="submission" date="2019-08" db="EMBL/GenBank/DDBJ databases">
        <authorList>
            <person name="Kucharzyk K."/>
            <person name="Murdoch R.W."/>
            <person name="Higgins S."/>
            <person name="Loffler F."/>
        </authorList>
    </citation>
    <scope>NUCLEOTIDE SEQUENCE</scope>
</reference>
<dbReference type="EMBL" id="VSSQ01001466">
    <property type="protein sequence ID" value="MPM08580.1"/>
    <property type="molecule type" value="Genomic_DNA"/>
</dbReference>
<organism evidence="1">
    <name type="scientific">bioreactor metagenome</name>
    <dbReference type="NCBI Taxonomy" id="1076179"/>
    <lineage>
        <taxon>unclassified sequences</taxon>
        <taxon>metagenomes</taxon>
        <taxon>ecological metagenomes</taxon>
    </lineage>
</organism>
<accession>A0A644WXE7</accession>
<evidence type="ECO:0000313" key="1">
    <source>
        <dbReference type="EMBL" id="MPM08580.1"/>
    </source>
</evidence>
<proteinExistence type="predicted"/>
<protein>
    <submittedName>
        <fullName evidence="1">Uncharacterized protein</fullName>
    </submittedName>
</protein>